<organism evidence="1 2">
    <name type="scientific">Agrobacterium pusense</name>
    <dbReference type="NCBI Taxonomy" id="648995"/>
    <lineage>
        <taxon>Bacteria</taxon>
        <taxon>Pseudomonadati</taxon>
        <taxon>Pseudomonadota</taxon>
        <taxon>Alphaproteobacteria</taxon>
        <taxon>Hyphomicrobiales</taxon>
        <taxon>Rhizobiaceae</taxon>
        <taxon>Rhizobium/Agrobacterium group</taxon>
        <taxon>Agrobacterium</taxon>
    </lineage>
</organism>
<gene>
    <name evidence="1" type="ORF">FOB41_16465</name>
</gene>
<sequence length="281" mass="32497">MMRNHPEMSEKWIQQLIAEDPSILGLGDLVLRAQERIHPRAGRLDLLLQDPDTNRRYEVELQLGPTDESHIIRTIEYWDIERKRYPQYEHCAVIVAEDITSRFLNVISLFNGTIPLIAIQVQALKVGGEMTLVFTKVMDELVRGLVDEDEDAAAAPTDRNYWLTMKGSQETLKMVDQMLEIVQEVAGPYQPKYNKFYIGLALDGVVSNFATFRPKKAHVVFEVKLPRVEETDQLIEQAGIETLEYNTRWGNYRLRLVKGDVEKKKDTIRNLIKMAYDYRNG</sequence>
<proteinExistence type="predicted"/>
<protein>
    <recommendedName>
        <fullName evidence="3">DUF5655 domain-containing protein</fullName>
    </recommendedName>
</protein>
<name>A0A6H0ZQE4_9HYPH</name>
<dbReference type="Proteomes" id="UP000500870">
    <property type="component" value="Chromosome 1"/>
</dbReference>
<accession>A0A6H0ZQE4</accession>
<dbReference type="GO" id="GO:0003676">
    <property type="term" value="F:nucleic acid binding"/>
    <property type="evidence" value="ECO:0007669"/>
    <property type="project" value="InterPro"/>
</dbReference>
<dbReference type="AlphaFoldDB" id="A0A6H0ZQE4"/>
<dbReference type="EMBL" id="CP050898">
    <property type="protein sequence ID" value="QIX23065.1"/>
    <property type="molecule type" value="Genomic_DNA"/>
</dbReference>
<evidence type="ECO:0000313" key="2">
    <source>
        <dbReference type="Proteomes" id="UP000500870"/>
    </source>
</evidence>
<reference evidence="1 2" key="1">
    <citation type="submission" date="2020-04" db="EMBL/GenBank/DDBJ databases">
        <title>FDA dAtabase for Regulatory Grade micrObial Sequences (FDA-ARGOS): Supporting development and validation of Infectious Disease Dx tests.</title>
        <authorList>
            <person name="Sciortino C."/>
            <person name="Tallon L."/>
            <person name="Sadzewicz L."/>
            <person name="Vavikolanu K."/>
            <person name="Mehta A."/>
            <person name="Aluvathingal J."/>
            <person name="Nadendla S."/>
            <person name="Nandy P."/>
            <person name="Geyer C."/>
            <person name="Yan Y."/>
            <person name="Sichtig H."/>
        </authorList>
    </citation>
    <scope>NUCLEOTIDE SEQUENCE [LARGE SCALE GENOMIC DNA]</scope>
    <source>
        <strain evidence="1 2">FDAARGOS_633</strain>
    </source>
</reference>
<dbReference type="Gene3D" id="3.40.1350.10">
    <property type="match status" value="1"/>
</dbReference>
<dbReference type="InterPro" id="IPR011856">
    <property type="entry name" value="tRNA_endonuc-like_dom_sf"/>
</dbReference>
<evidence type="ECO:0008006" key="3">
    <source>
        <dbReference type="Google" id="ProtNLM"/>
    </source>
</evidence>
<evidence type="ECO:0000313" key="1">
    <source>
        <dbReference type="EMBL" id="QIX23065.1"/>
    </source>
</evidence>